<feature type="domain" description="Histidine kinase" evidence="10">
    <location>
        <begin position="256"/>
        <end position="473"/>
    </location>
</feature>
<evidence type="ECO:0000313" key="12">
    <source>
        <dbReference type="EMBL" id="HIT98700.1"/>
    </source>
</evidence>
<keyword evidence="9" id="KW-0812">Transmembrane</keyword>
<dbReference type="EC" id="2.7.13.3" evidence="3"/>
<comment type="subcellular location">
    <subcellularLocation>
        <location evidence="2">Membrane</location>
    </subcellularLocation>
</comment>
<keyword evidence="7" id="KW-0902">Two-component regulatory system</keyword>
<accession>A0A9D1HC73</accession>
<dbReference type="InterPro" id="IPR036890">
    <property type="entry name" value="HATPase_C_sf"/>
</dbReference>
<dbReference type="EMBL" id="DVLX01000006">
    <property type="protein sequence ID" value="HIT98700.1"/>
    <property type="molecule type" value="Genomic_DNA"/>
</dbReference>
<dbReference type="PROSITE" id="PS50109">
    <property type="entry name" value="HIS_KIN"/>
    <property type="match status" value="1"/>
</dbReference>
<feature type="domain" description="HAMP" evidence="11">
    <location>
        <begin position="196"/>
        <end position="248"/>
    </location>
</feature>
<dbReference type="InterPro" id="IPR036097">
    <property type="entry name" value="HisK_dim/P_sf"/>
</dbReference>
<evidence type="ECO:0000256" key="6">
    <source>
        <dbReference type="ARBA" id="ARBA00022777"/>
    </source>
</evidence>
<evidence type="ECO:0000256" key="2">
    <source>
        <dbReference type="ARBA" id="ARBA00004370"/>
    </source>
</evidence>
<dbReference type="SUPFAM" id="SSF158472">
    <property type="entry name" value="HAMP domain-like"/>
    <property type="match status" value="1"/>
</dbReference>
<comment type="catalytic activity">
    <reaction evidence="1">
        <text>ATP + protein L-histidine = ADP + protein N-phospho-L-histidine.</text>
        <dbReference type="EC" id="2.7.13.3"/>
    </reaction>
</comment>
<dbReference type="PROSITE" id="PS50885">
    <property type="entry name" value="HAMP"/>
    <property type="match status" value="1"/>
</dbReference>
<dbReference type="Gene3D" id="6.10.340.10">
    <property type="match status" value="1"/>
</dbReference>
<evidence type="ECO:0000256" key="8">
    <source>
        <dbReference type="ARBA" id="ARBA00023136"/>
    </source>
</evidence>
<reference evidence="12" key="2">
    <citation type="journal article" date="2021" name="PeerJ">
        <title>Extensive microbial diversity within the chicken gut microbiome revealed by metagenomics and culture.</title>
        <authorList>
            <person name="Gilroy R."/>
            <person name="Ravi A."/>
            <person name="Getino M."/>
            <person name="Pursley I."/>
            <person name="Horton D.L."/>
            <person name="Alikhan N.F."/>
            <person name="Baker D."/>
            <person name="Gharbi K."/>
            <person name="Hall N."/>
            <person name="Watson M."/>
            <person name="Adriaenssens E.M."/>
            <person name="Foster-Nyarko E."/>
            <person name="Jarju S."/>
            <person name="Secka A."/>
            <person name="Antonio M."/>
            <person name="Oren A."/>
            <person name="Chaudhuri R.R."/>
            <person name="La Ragione R."/>
            <person name="Hildebrand F."/>
            <person name="Pallen M.J."/>
        </authorList>
    </citation>
    <scope>NUCLEOTIDE SEQUENCE</scope>
    <source>
        <strain evidence="12">CHK176-22527</strain>
    </source>
</reference>
<keyword evidence="6 12" id="KW-0418">Kinase</keyword>
<dbReference type="Proteomes" id="UP000824159">
    <property type="component" value="Unassembled WGS sequence"/>
</dbReference>
<dbReference type="InterPro" id="IPR050736">
    <property type="entry name" value="Sensor_HK_Regulatory"/>
</dbReference>
<dbReference type="InterPro" id="IPR003661">
    <property type="entry name" value="HisK_dim/P_dom"/>
</dbReference>
<evidence type="ECO:0000259" key="10">
    <source>
        <dbReference type="PROSITE" id="PS50109"/>
    </source>
</evidence>
<evidence type="ECO:0000259" key="11">
    <source>
        <dbReference type="PROSITE" id="PS50885"/>
    </source>
</evidence>
<evidence type="ECO:0000313" key="13">
    <source>
        <dbReference type="Proteomes" id="UP000824159"/>
    </source>
</evidence>
<evidence type="ECO:0000256" key="5">
    <source>
        <dbReference type="ARBA" id="ARBA00022679"/>
    </source>
</evidence>
<dbReference type="GO" id="GO:0000155">
    <property type="term" value="F:phosphorelay sensor kinase activity"/>
    <property type="evidence" value="ECO:0007669"/>
    <property type="project" value="InterPro"/>
</dbReference>
<gene>
    <name evidence="12" type="ORF">IAD12_00405</name>
</gene>
<dbReference type="PANTHER" id="PTHR43711:SF1">
    <property type="entry name" value="HISTIDINE KINASE 1"/>
    <property type="match status" value="1"/>
</dbReference>
<evidence type="ECO:0000256" key="3">
    <source>
        <dbReference type="ARBA" id="ARBA00012438"/>
    </source>
</evidence>
<dbReference type="CDD" id="cd00082">
    <property type="entry name" value="HisKA"/>
    <property type="match status" value="1"/>
</dbReference>
<dbReference type="InterPro" id="IPR004358">
    <property type="entry name" value="Sig_transdc_His_kin-like_C"/>
</dbReference>
<keyword evidence="5" id="KW-0808">Transferase</keyword>
<dbReference type="InterPro" id="IPR003594">
    <property type="entry name" value="HATPase_dom"/>
</dbReference>
<dbReference type="CDD" id="cd00075">
    <property type="entry name" value="HATPase"/>
    <property type="match status" value="1"/>
</dbReference>
<dbReference type="GO" id="GO:0016020">
    <property type="term" value="C:membrane"/>
    <property type="evidence" value="ECO:0007669"/>
    <property type="project" value="UniProtKB-SubCell"/>
</dbReference>
<dbReference type="FunFam" id="3.30.565.10:FF:000006">
    <property type="entry name" value="Sensor histidine kinase WalK"/>
    <property type="match status" value="1"/>
</dbReference>
<evidence type="ECO:0000256" key="7">
    <source>
        <dbReference type="ARBA" id="ARBA00023012"/>
    </source>
</evidence>
<protein>
    <recommendedName>
        <fullName evidence="3">histidine kinase</fullName>
        <ecNumber evidence="3">2.7.13.3</ecNumber>
    </recommendedName>
</protein>
<dbReference type="PRINTS" id="PR00344">
    <property type="entry name" value="BCTRLSENSOR"/>
</dbReference>
<organism evidence="12 13">
    <name type="scientific">Candidatus Allocopromorpha excrementavium</name>
    <dbReference type="NCBI Taxonomy" id="2840741"/>
    <lineage>
        <taxon>Bacteria</taxon>
        <taxon>Bacillati</taxon>
        <taxon>Bacillota</taxon>
        <taxon>Clostridia</taxon>
        <taxon>Eubacteriales</taxon>
        <taxon>Eubacteriaceae</taxon>
        <taxon>Eubacteriaceae incertae sedis</taxon>
        <taxon>Candidatus Allocopromorpha</taxon>
    </lineage>
</organism>
<proteinExistence type="predicted"/>
<evidence type="ECO:0000256" key="4">
    <source>
        <dbReference type="ARBA" id="ARBA00022553"/>
    </source>
</evidence>
<name>A0A9D1HC73_9FIRM</name>
<keyword evidence="9" id="KW-1133">Transmembrane helix</keyword>
<evidence type="ECO:0000256" key="9">
    <source>
        <dbReference type="SAM" id="Phobius"/>
    </source>
</evidence>
<dbReference type="SUPFAM" id="SSF47384">
    <property type="entry name" value="Homodimeric domain of signal transducing histidine kinase"/>
    <property type="match status" value="1"/>
</dbReference>
<evidence type="ECO:0000256" key="1">
    <source>
        <dbReference type="ARBA" id="ARBA00000085"/>
    </source>
</evidence>
<dbReference type="Gene3D" id="1.10.287.130">
    <property type="match status" value="1"/>
</dbReference>
<keyword evidence="4" id="KW-0597">Phosphoprotein</keyword>
<feature type="transmembrane region" description="Helical" evidence="9">
    <location>
        <begin position="178"/>
        <end position="196"/>
    </location>
</feature>
<dbReference type="PANTHER" id="PTHR43711">
    <property type="entry name" value="TWO-COMPONENT HISTIDINE KINASE"/>
    <property type="match status" value="1"/>
</dbReference>
<dbReference type="SMART" id="SM00387">
    <property type="entry name" value="HATPase_c"/>
    <property type="match status" value="1"/>
</dbReference>
<feature type="transmembrane region" description="Helical" evidence="9">
    <location>
        <begin position="15"/>
        <end position="37"/>
    </location>
</feature>
<reference evidence="12" key="1">
    <citation type="submission" date="2020-10" db="EMBL/GenBank/DDBJ databases">
        <authorList>
            <person name="Gilroy R."/>
        </authorList>
    </citation>
    <scope>NUCLEOTIDE SEQUENCE</scope>
    <source>
        <strain evidence="12">CHK176-22527</strain>
    </source>
</reference>
<dbReference type="FunFam" id="1.10.287.130:FF:000001">
    <property type="entry name" value="Two-component sensor histidine kinase"/>
    <property type="match status" value="1"/>
</dbReference>
<dbReference type="SUPFAM" id="SSF55874">
    <property type="entry name" value="ATPase domain of HSP90 chaperone/DNA topoisomerase II/histidine kinase"/>
    <property type="match status" value="1"/>
</dbReference>
<dbReference type="Pfam" id="PF02518">
    <property type="entry name" value="HATPase_c"/>
    <property type="match status" value="1"/>
</dbReference>
<dbReference type="InterPro" id="IPR005467">
    <property type="entry name" value="His_kinase_dom"/>
</dbReference>
<comment type="caution">
    <text evidence="12">The sequence shown here is derived from an EMBL/GenBank/DDBJ whole genome shotgun (WGS) entry which is preliminary data.</text>
</comment>
<keyword evidence="8 9" id="KW-0472">Membrane</keyword>
<sequence>MKLKLDYRSIKFKTWLYFILFTTFLMIILWFLQVLFLNNFYEVMKTEQTNNIVKNIEQTYENSGSEKFLESIENISDTNDMYIYISSFDGSTMYFKPSGDTTSSRYYSKQIEIVNQRLLDTQLDSVSLRIKGLDDSKEVLAYGSVLIDKNKTPLIVYIFSPLWPVSSTIQILTNQLIYVTFISLMLACCISFYLSVRITRPIRNIANSAERLAGGEYGVVFKGGHYTEIDNLADTLTRASIQLEKSDMLQKDLIANVSHDLRTPLTMIKSYAEMIKDISGNNPKKREEHLQVIIDETDRLNGLVNDLLTISRMQSGKMTLERSNFSITDAAASIINTYRIMEEDEGYHFNLKSPVNFIVNGDEDKIKQVISNLFTNAIKFCGDDKTVNIVLKRRGKFVMCKVEDHGVGIPDEELKHVWERYYKASSNMVRASEGSGLGLSIVKEILTLHKVNFGVDSTVGKGTTFWFELNFVKSEKINKNTNVNELQEKDETEI</sequence>
<dbReference type="Pfam" id="PF00512">
    <property type="entry name" value="HisKA"/>
    <property type="match status" value="1"/>
</dbReference>
<dbReference type="InterPro" id="IPR003660">
    <property type="entry name" value="HAMP_dom"/>
</dbReference>
<dbReference type="SMART" id="SM00388">
    <property type="entry name" value="HisKA"/>
    <property type="match status" value="1"/>
</dbReference>
<dbReference type="Gene3D" id="3.30.565.10">
    <property type="entry name" value="Histidine kinase-like ATPase, C-terminal domain"/>
    <property type="match status" value="1"/>
</dbReference>
<dbReference type="AlphaFoldDB" id="A0A9D1HC73"/>